<dbReference type="InterPro" id="IPR050717">
    <property type="entry name" value="C2H2-ZF_Transcription_Reg"/>
</dbReference>
<protein>
    <recommendedName>
        <fullName evidence="7">C2H2-type domain-containing protein</fullName>
    </recommendedName>
</protein>
<dbReference type="PANTHER" id="PTHR14196:SF10">
    <property type="entry name" value="C2H2-TYPE DOMAIN-CONTAINING PROTEIN"/>
    <property type="match status" value="1"/>
</dbReference>
<dbReference type="SMART" id="SM00355">
    <property type="entry name" value="ZnF_C2H2"/>
    <property type="match status" value="2"/>
</dbReference>
<dbReference type="InterPro" id="IPR036236">
    <property type="entry name" value="Znf_C2H2_sf"/>
</dbReference>
<keyword evidence="3 5" id="KW-0863">Zinc-finger</keyword>
<keyword evidence="1" id="KW-0479">Metal-binding</keyword>
<dbReference type="GO" id="GO:0008270">
    <property type="term" value="F:zinc ion binding"/>
    <property type="evidence" value="ECO:0007669"/>
    <property type="project" value="UniProtKB-KW"/>
</dbReference>
<keyword evidence="4" id="KW-0862">Zinc</keyword>
<dbReference type="Proteomes" id="UP001367676">
    <property type="component" value="Unassembled WGS sequence"/>
</dbReference>
<evidence type="ECO:0000256" key="6">
    <source>
        <dbReference type="SAM" id="MobiDB-lite"/>
    </source>
</evidence>
<evidence type="ECO:0000256" key="1">
    <source>
        <dbReference type="ARBA" id="ARBA00022723"/>
    </source>
</evidence>
<dbReference type="Pfam" id="PF00096">
    <property type="entry name" value="zf-C2H2"/>
    <property type="match status" value="2"/>
</dbReference>
<accession>A0AAN9Y8T6</accession>
<feature type="compositionally biased region" description="Basic residues" evidence="6">
    <location>
        <begin position="301"/>
        <end position="312"/>
    </location>
</feature>
<evidence type="ECO:0000256" key="5">
    <source>
        <dbReference type="PROSITE-ProRule" id="PRU00042"/>
    </source>
</evidence>
<dbReference type="GO" id="GO:0048619">
    <property type="term" value="P:embryonic hindgut morphogenesis"/>
    <property type="evidence" value="ECO:0007669"/>
    <property type="project" value="TreeGrafter"/>
</dbReference>
<feature type="compositionally biased region" description="Polar residues" evidence="6">
    <location>
        <begin position="109"/>
        <end position="118"/>
    </location>
</feature>
<feature type="domain" description="C2H2-type" evidence="7">
    <location>
        <begin position="327"/>
        <end position="354"/>
    </location>
</feature>
<dbReference type="PANTHER" id="PTHR14196">
    <property type="entry name" value="ODD-SKIPPED - RELATED"/>
    <property type="match status" value="1"/>
</dbReference>
<dbReference type="InterPro" id="IPR013087">
    <property type="entry name" value="Znf_C2H2_type"/>
</dbReference>
<evidence type="ECO:0000313" key="8">
    <source>
        <dbReference type="EMBL" id="KAK7601745.1"/>
    </source>
</evidence>
<evidence type="ECO:0000256" key="4">
    <source>
        <dbReference type="ARBA" id="ARBA00022833"/>
    </source>
</evidence>
<dbReference type="GO" id="GO:0000981">
    <property type="term" value="F:DNA-binding transcription factor activity, RNA polymerase II-specific"/>
    <property type="evidence" value="ECO:0007669"/>
    <property type="project" value="TreeGrafter"/>
</dbReference>
<feature type="region of interest" description="Disordered" evidence="6">
    <location>
        <begin position="264"/>
        <end position="312"/>
    </location>
</feature>
<feature type="compositionally biased region" description="Polar residues" evidence="6">
    <location>
        <begin position="126"/>
        <end position="135"/>
    </location>
</feature>
<dbReference type="GO" id="GO:0009880">
    <property type="term" value="P:embryonic pattern specification"/>
    <property type="evidence" value="ECO:0007669"/>
    <property type="project" value="TreeGrafter"/>
</dbReference>
<feature type="region of interest" description="Disordered" evidence="6">
    <location>
        <begin position="109"/>
        <end position="138"/>
    </location>
</feature>
<evidence type="ECO:0000259" key="7">
    <source>
        <dbReference type="PROSITE" id="PS50157"/>
    </source>
</evidence>
<feature type="compositionally biased region" description="Low complexity" evidence="6">
    <location>
        <begin position="281"/>
        <end position="295"/>
    </location>
</feature>
<dbReference type="SUPFAM" id="SSF57667">
    <property type="entry name" value="beta-beta-alpha zinc fingers"/>
    <property type="match status" value="1"/>
</dbReference>
<dbReference type="FunFam" id="3.30.160.60:FF:000557">
    <property type="entry name" value="zinc finger and SCAN domain-containing protein 29"/>
    <property type="match status" value="1"/>
</dbReference>
<keyword evidence="2" id="KW-0677">Repeat</keyword>
<organism evidence="8 9">
    <name type="scientific">Parthenolecanium corni</name>
    <dbReference type="NCBI Taxonomy" id="536013"/>
    <lineage>
        <taxon>Eukaryota</taxon>
        <taxon>Metazoa</taxon>
        <taxon>Ecdysozoa</taxon>
        <taxon>Arthropoda</taxon>
        <taxon>Hexapoda</taxon>
        <taxon>Insecta</taxon>
        <taxon>Pterygota</taxon>
        <taxon>Neoptera</taxon>
        <taxon>Paraneoptera</taxon>
        <taxon>Hemiptera</taxon>
        <taxon>Sternorrhyncha</taxon>
        <taxon>Coccoidea</taxon>
        <taxon>Coccidae</taxon>
        <taxon>Parthenolecanium</taxon>
    </lineage>
</organism>
<evidence type="ECO:0000256" key="3">
    <source>
        <dbReference type="ARBA" id="ARBA00022771"/>
    </source>
</evidence>
<reference evidence="8 9" key="1">
    <citation type="submission" date="2024-03" db="EMBL/GenBank/DDBJ databases">
        <title>Adaptation during the transition from Ophiocordyceps entomopathogen to insect associate is accompanied by gene loss and intensified selection.</title>
        <authorList>
            <person name="Ward C.M."/>
            <person name="Onetto C.A."/>
            <person name="Borneman A.R."/>
        </authorList>
    </citation>
    <scope>NUCLEOTIDE SEQUENCE [LARGE SCALE GENOMIC DNA]</scope>
    <source>
        <strain evidence="8">AWRI1</strain>
        <tissue evidence="8">Single Adult Female</tissue>
    </source>
</reference>
<dbReference type="PROSITE" id="PS00028">
    <property type="entry name" value="ZINC_FINGER_C2H2_1"/>
    <property type="match status" value="2"/>
</dbReference>
<comment type="caution">
    <text evidence="8">The sequence shown here is derived from an EMBL/GenBank/DDBJ whole genome shotgun (WGS) entry which is preliminary data.</text>
</comment>
<dbReference type="AlphaFoldDB" id="A0AAN9Y8T6"/>
<evidence type="ECO:0000256" key="2">
    <source>
        <dbReference type="ARBA" id="ARBA00022737"/>
    </source>
</evidence>
<name>A0AAN9Y8T6_9HEMI</name>
<sequence length="386" mass="43387">MDSSYAAVVYPISDTKSWSSYSADRSYSSFNNPNSFHSSTETYAHDSMRASVSPINSFSSMSENDFQHVSGDYAVSSSTVGVKADNMDPQLVTDVASMVRGMMNDTNDVCSEGNWSNDPSPPLDTLYSSNDSTNSDESHYAYKSSPLLYERLSHCPADLRIDSPFWQHYQHGRDLSQQIPHKTLAFHGQLQQSGPFPQRSQFQHYSQFPQSHYQQYDYQQQQRFQQKYQYCQVNTNYAAPALENYQQSRQQEVFGHGSSVISPSRSLAPVTKPVSSHIPYSATSPSSQVTSSGGSILAPPSRKKAQSRVKKSKLLPSIQNGDETVSYNCPRCDRPFRNKSNIRVHILTHTGEKPYGCGICPKNFRQKAHLQKHMSIHAKQMNEKSA</sequence>
<dbReference type="EMBL" id="JBBCAQ010000010">
    <property type="protein sequence ID" value="KAK7601745.1"/>
    <property type="molecule type" value="Genomic_DNA"/>
</dbReference>
<gene>
    <name evidence="8" type="ORF">V9T40_009186</name>
</gene>
<feature type="domain" description="C2H2-type" evidence="7">
    <location>
        <begin position="355"/>
        <end position="382"/>
    </location>
</feature>
<evidence type="ECO:0000313" key="9">
    <source>
        <dbReference type="Proteomes" id="UP001367676"/>
    </source>
</evidence>
<proteinExistence type="predicted"/>
<dbReference type="GO" id="GO:0005634">
    <property type="term" value="C:nucleus"/>
    <property type="evidence" value="ECO:0007669"/>
    <property type="project" value="TreeGrafter"/>
</dbReference>
<keyword evidence="9" id="KW-1185">Reference proteome</keyword>
<dbReference type="Gene3D" id="3.30.160.60">
    <property type="entry name" value="Classic Zinc Finger"/>
    <property type="match status" value="2"/>
</dbReference>
<dbReference type="PROSITE" id="PS50157">
    <property type="entry name" value="ZINC_FINGER_C2H2_2"/>
    <property type="match status" value="2"/>
</dbReference>
<dbReference type="GO" id="GO:0000977">
    <property type="term" value="F:RNA polymerase II transcription regulatory region sequence-specific DNA binding"/>
    <property type="evidence" value="ECO:0007669"/>
    <property type="project" value="TreeGrafter"/>
</dbReference>